<dbReference type="Proteomes" id="UP000547973">
    <property type="component" value="Unassembled WGS sequence"/>
</dbReference>
<keyword evidence="2" id="KW-1185">Reference proteome</keyword>
<dbReference type="NCBIfam" id="NF040608">
    <property type="entry name" value="division_SteA"/>
    <property type="match status" value="1"/>
</dbReference>
<dbReference type="EMBL" id="JACBZO010000001">
    <property type="protein sequence ID" value="NYI41627.1"/>
    <property type="molecule type" value="Genomic_DNA"/>
</dbReference>
<gene>
    <name evidence="1" type="ORF">BKA03_001746</name>
</gene>
<dbReference type="RefSeq" id="WP_179397996.1">
    <property type="nucleotide sequence ID" value="NZ_JACBZO010000001.1"/>
</dbReference>
<organism evidence="1 2">
    <name type="scientific">Demequina lutea</name>
    <dbReference type="NCBI Taxonomy" id="431489"/>
    <lineage>
        <taxon>Bacteria</taxon>
        <taxon>Bacillati</taxon>
        <taxon>Actinomycetota</taxon>
        <taxon>Actinomycetes</taxon>
        <taxon>Micrococcales</taxon>
        <taxon>Demequinaceae</taxon>
        <taxon>Demequina</taxon>
    </lineage>
</organism>
<dbReference type="AlphaFoldDB" id="A0A7Z0CK93"/>
<reference evidence="1 2" key="1">
    <citation type="submission" date="2020-07" db="EMBL/GenBank/DDBJ databases">
        <title>Sequencing the genomes of 1000 actinobacteria strains.</title>
        <authorList>
            <person name="Klenk H.-P."/>
        </authorList>
    </citation>
    <scope>NUCLEOTIDE SEQUENCE [LARGE SCALE GENOMIC DNA]</scope>
    <source>
        <strain evidence="1 2">DSM 19970</strain>
    </source>
</reference>
<evidence type="ECO:0000313" key="1">
    <source>
        <dbReference type="EMBL" id="NYI41627.1"/>
    </source>
</evidence>
<evidence type="ECO:0000313" key="2">
    <source>
        <dbReference type="Proteomes" id="UP000547973"/>
    </source>
</evidence>
<name>A0A7Z0CK93_9MICO</name>
<proteinExistence type="predicted"/>
<protein>
    <submittedName>
        <fullName evidence="1">Putative membrane-anchored protein</fullName>
    </submittedName>
</protein>
<comment type="caution">
    <text evidence="1">The sequence shown here is derived from an EMBL/GenBank/DDBJ whole genome shotgun (WGS) entry which is preliminary data.</text>
</comment>
<dbReference type="InterPro" id="IPR047795">
    <property type="entry name" value="Put_SteA-like"/>
</dbReference>
<sequence length="376" mass="38550">MKHSRSTVGASSVSGVVRVGHDPRTLSRRLRKGDIAIIDRADLDAASAEMLADRSPGCIINASSSITGRFQARGAESLASRGIALVDIDDRAVLAATDGETVTIDLAAADGGATVTIGGTTFEGVVVDTEFVKERLAAAMPGAGLRIPQLAASALDLIHRDGPALVEGRSVPALELDLSNRDALVVTAGPGFRPQLKALKGAIRDLNLVVVVTGDAADAVAENHKIDVIVGPLDGVSDEVLAGAKEVVVHGESLAVAATRLGSLGVRHVASESQLSSEDLAVAIAASAGARMIATVGIESSLADLVDSHRGASSVLARLAAGPAWIDGRMLARLHRSPWSRLQRWLLVLIAAASLAAALSLHPVVRAAVERLVGGS</sequence>
<accession>A0A7Z0CK93</accession>